<evidence type="ECO:0008006" key="5">
    <source>
        <dbReference type="Google" id="ProtNLM"/>
    </source>
</evidence>
<evidence type="ECO:0000313" key="2">
    <source>
        <dbReference type="EMBL" id="EOW82080.1"/>
    </source>
</evidence>
<dbReference type="EMBL" id="AJDQ01000008">
    <property type="protein sequence ID" value="EOI55377.1"/>
    <property type="molecule type" value="Genomic_DNA"/>
</dbReference>
<comment type="caution">
    <text evidence="1">The sequence shown here is derived from an EMBL/GenBank/DDBJ whole genome shotgun (WGS) entry which is preliminary data.</text>
</comment>
<dbReference type="AlphaFoldDB" id="R2XZA6"/>
<organism evidence="1 3">
    <name type="scientific">Enterococcus gilvus ATCC BAA-350</name>
    <dbReference type="NCBI Taxonomy" id="1158614"/>
    <lineage>
        <taxon>Bacteria</taxon>
        <taxon>Bacillati</taxon>
        <taxon>Bacillota</taxon>
        <taxon>Bacilli</taxon>
        <taxon>Lactobacillales</taxon>
        <taxon>Enterococcaceae</taxon>
        <taxon>Enterococcus</taxon>
    </lineage>
</organism>
<dbReference type="EMBL" id="ASWH01000001">
    <property type="protein sequence ID" value="EOW82080.1"/>
    <property type="molecule type" value="Genomic_DNA"/>
</dbReference>
<dbReference type="eggNOG" id="COG0337">
    <property type="taxonomic scope" value="Bacteria"/>
</dbReference>
<protein>
    <recommendedName>
        <fullName evidence="5">3-dehydroquinate synthase domain-containing protein</fullName>
    </recommendedName>
</protein>
<reference evidence="2 4" key="2">
    <citation type="submission" date="2013-03" db="EMBL/GenBank/DDBJ databases">
        <title>The Genome Sequence of Enterococcus gilvus ATCC BAA-350 (PacBio/Illumina hybrid assembly).</title>
        <authorList>
            <consortium name="The Broad Institute Genomics Platform"/>
            <consortium name="The Broad Institute Genome Sequencing Center for Infectious Disease"/>
            <person name="Earl A."/>
            <person name="Russ C."/>
            <person name="Gilmore M."/>
            <person name="Surin D."/>
            <person name="Walker B."/>
            <person name="Young S."/>
            <person name="Zeng Q."/>
            <person name="Gargeya S."/>
            <person name="Fitzgerald M."/>
            <person name="Haas B."/>
            <person name="Abouelleil A."/>
            <person name="Allen A.W."/>
            <person name="Alvarado L."/>
            <person name="Arachchi H.M."/>
            <person name="Berlin A.M."/>
            <person name="Chapman S.B."/>
            <person name="Gainer-Dewar J."/>
            <person name="Goldberg J."/>
            <person name="Griggs A."/>
            <person name="Gujja S."/>
            <person name="Hansen M."/>
            <person name="Howarth C."/>
            <person name="Imamovic A."/>
            <person name="Ireland A."/>
            <person name="Larimer J."/>
            <person name="McCowan C."/>
            <person name="Murphy C."/>
            <person name="Pearson M."/>
            <person name="Poon T.W."/>
            <person name="Priest M."/>
            <person name="Roberts A."/>
            <person name="Saif S."/>
            <person name="Shea T."/>
            <person name="Sisk P."/>
            <person name="Sykes S."/>
            <person name="Wortman J."/>
            <person name="Nusbaum C."/>
            <person name="Birren B."/>
        </authorList>
    </citation>
    <scope>NUCLEOTIDE SEQUENCE [LARGE SCALE GENOMIC DNA]</scope>
    <source>
        <strain evidence="2 4">ATCC BAA-350</strain>
    </source>
</reference>
<reference evidence="1 3" key="1">
    <citation type="submission" date="2013-02" db="EMBL/GenBank/DDBJ databases">
        <title>The Genome Sequence of Enterococcus gilvus ATCC BAA-350.</title>
        <authorList>
            <consortium name="The Broad Institute Genome Sequencing Platform"/>
            <consortium name="The Broad Institute Genome Sequencing Center for Infectious Disease"/>
            <person name="Earl A.M."/>
            <person name="Gilmore M.S."/>
            <person name="Lebreton F."/>
            <person name="Walker B."/>
            <person name="Young S.K."/>
            <person name="Zeng Q."/>
            <person name="Gargeya S."/>
            <person name="Fitzgerald M."/>
            <person name="Haas B."/>
            <person name="Abouelleil A."/>
            <person name="Alvarado L."/>
            <person name="Arachchi H.M."/>
            <person name="Berlin A.M."/>
            <person name="Chapman S.B."/>
            <person name="Dewar J."/>
            <person name="Goldberg J."/>
            <person name="Griggs A."/>
            <person name="Gujja S."/>
            <person name="Hansen M."/>
            <person name="Howarth C."/>
            <person name="Imamovic A."/>
            <person name="Larimer J."/>
            <person name="McCowan C."/>
            <person name="Murphy C."/>
            <person name="Neiman D."/>
            <person name="Pearson M."/>
            <person name="Priest M."/>
            <person name="Roberts A."/>
            <person name="Saif S."/>
            <person name="Shea T."/>
            <person name="Sisk P."/>
            <person name="Sykes S."/>
            <person name="Wortman J."/>
            <person name="Nusbaum C."/>
            <person name="Birren B."/>
        </authorList>
    </citation>
    <scope>NUCLEOTIDE SEQUENCE [LARGE SCALE GENOMIC DNA]</scope>
    <source>
        <strain evidence="1 3">ATCC BAA-350</strain>
    </source>
</reference>
<name>R2XZA6_9ENTE</name>
<dbReference type="OrthoDB" id="2191538at2"/>
<sequence>MEITYQNQESKTQIVYGETVASMMRKKDLENKQILFCGNQRYYDLFAEKLRQFIPETSTHDWFITPNNRYCNTMENFQELISFLNRFSRQKETLFIGIGNEGVVELLGFTHHVTNFKGELFFLPVSLRSFAQSLSFIDQVVSNKTMMTIMKIEEVPQSILYDHTLTDQQTTGKMVDLLTLIRCGIVCDYSFLQSLYLNFSTREALLQDSFSAFSETLINYYQENSEQLLGFGKTFEKAFFQTENGSLLSNSMKTMFGLLFELAWNVIASDLHFNFKNFMIWLVRLGFPIVMPEGISFSDYGQQVILLAEEKPLTGLTQIGEVGQEKIPTQKELLQMFEVYQKNVTEIRGE</sequence>
<dbReference type="Proteomes" id="UP000014160">
    <property type="component" value="Unassembled WGS sequence"/>
</dbReference>
<dbReference type="PATRIC" id="fig|1158614.3.peg.2577"/>
<dbReference type="RefSeq" id="WP_010780958.1">
    <property type="nucleotide sequence ID" value="NZ_ASWH01000001.1"/>
</dbReference>
<keyword evidence="4" id="KW-1185">Reference proteome</keyword>
<proteinExistence type="predicted"/>
<gene>
    <name evidence="2" type="ORF">I592_01381</name>
    <name evidence="1" type="ORF">UKC_02585</name>
</gene>
<dbReference type="HOGENOM" id="CLU_798613_0_0_9"/>
<evidence type="ECO:0000313" key="1">
    <source>
        <dbReference type="EMBL" id="EOI55377.1"/>
    </source>
</evidence>
<dbReference type="Proteomes" id="UP000013750">
    <property type="component" value="Unassembled WGS sequence"/>
</dbReference>
<evidence type="ECO:0000313" key="3">
    <source>
        <dbReference type="Proteomes" id="UP000013750"/>
    </source>
</evidence>
<dbReference type="Gene3D" id="3.40.50.1970">
    <property type="match status" value="1"/>
</dbReference>
<evidence type="ECO:0000313" key="4">
    <source>
        <dbReference type="Proteomes" id="UP000014160"/>
    </source>
</evidence>
<accession>R2XZA6</accession>